<dbReference type="AlphaFoldDB" id="A0A933NZN0"/>
<accession>A0A933NZN0</accession>
<keyword evidence="1" id="KW-1133">Transmembrane helix</keyword>
<reference evidence="3" key="1">
    <citation type="submission" date="2020-07" db="EMBL/GenBank/DDBJ databases">
        <title>Huge and variable diversity of episymbiotic CPR bacteria and DPANN archaea in groundwater ecosystems.</title>
        <authorList>
            <person name="He C.Y."/>
            <person name="Keren R."/>
            <person name="Whittaker M."/>
            <person name="Farag I.F."/>
            <person name="Doudna J."/>
            <person name="Cate J.H.D."/>
            <person name="Banfield J.F."/>
        </authorList>
    </citation>
    <scope>NUCLEOTIDE SEQUENCE</scope>
    <source>
        <strain evidence="3">NC_groundwater_1586_Pr3_B-0.1um_66_15</strain>
    </source>
</reference>
<dbReference type="PANTHER" id="PTHR35797">
    <property type="entry name" value="PROTEASE-RELATED"/>
    <property type="match status" value="1"/>
</dbReference>
<feature type="transmembrane region" description="Helical" evidence="1">
    <location>
        <begin position="132"/>
        <end position="151"/>
    </location>
</feature>
<keyword evidence="3" id="KW-0645">Protease</keyword>
<dbReference type="InterPro" id="IPR042150">
    <property type="entry name" value="MmRce1-like"/>
</dbReference>
<dbReference type="GO" id="GO:0008237">
    <property type="term" value="F:metallopeptidase activity"/>
    <property type="evidence" value="ECO:0007669"/>
    <property type="project" value="UniProtKB-KW"/>
</dbReference>
<evidence type="ECO:0000313" key="3">
    <source>
        <dbReference type="EMBL" id="MBI4922913.1"/>
    </source>
</evidence>
<sequence>MTQAQPAAATNPLSRLARRAPISVFLIGTFVWAWALWGYWIPTMPPTGLVITPAFILCAIVGGFAPSLAAFATAWLIGGGASAGHLLHGITHWRAAPYQYVLALGIVPAATILTTVLLPVFVGPLKPADPSIMAMAAIWPAMAALGEEFGWRGFMFPHLLRRYGPMGAAILVGLVWGLWHLPADYIGLKGFGSLFWLAFLVNGPLVLTAHALIMAWLWRRSGSNLVMMILYHWTITASSMLAPTAGGQDALGLASSALGAAVFWVIAIGLWLSEVKRR</sequence>
<evidence type="ECO:0000256" key="1">
    <source>
        <dbReference type="SAM" id="Phobius"/>
    </source>
</evidence>
<feature type="transmembrane region" description="Helical" evidence="1">
    <location>
        <begin position="20"/>
        <end position="42"/>
    </location>
</feature>
<evidence type="ECO:0000313" key="4">
    <source>
        <dbReference type="Proteomes" id="UP000782610"/>
    </source>
</evidence>
<feature type="transmembrane region" description="Helical" evidence="1">
    <location>
        <begin position="225"/>
        <end position="245"/>
    </location>
</feature>
<keyword evidence="1" id="KW-0812">Transmembrane</keyword>
<proteinExistence type="predicted"/>
<dbReference type="GO" id="GO:0080120">
    <property type="term" value="P:CAAX-box protein maturation"/>
    <property type="evidence" value="ECO:0007669"/>
    <property type="project" value="UniProtKB-ARBA"/>
</dbReference>
<dbReference type="PANTHER" id="PTHR35797:SF1">
    <property type="entry name" value="PROTEASE"/>
    <property type="match status" value="1"/>
</dbReference>
<keyword evidence="3" id="KW-0378">Hydrolase</keyword>
<feature type="transmembrane region" description="Helical" evidence="1">
    <location>
        <begin position="194"/>
        <end position="218"/>
    </location>
</feature>
<keyword evidence="3" id="KW-0482">Metalloprotease</keyword>
<feature type="transmembrane region" description="Helical" evidence="1">
    <location>
        <begin position="251"/>
        <end position="272"/>
    </location>
</feature>
<feature type="transmembrane region" description="Helical" evidence="1">
    <location>
        <begin position="163"/>
        <end position="182"/>
    </location>
</feature>
<dbReference type="EMBL" id="JACRAF010000039">
    <property type="protein sequence ID" value="MBI4922913.1"/>
    <property type="molecule type" value="Genomic_DNA"/>
</dbReference>
<dbReference type="InterPro" id="IPR003675">
    <property type="entry name" value="Rce1/LyrA-like_dom"/>
</dbReference>
<feature type="transmembrane region" description="Helical" evidence="1">
    <location>
        <begin position="98"/>
        <end position="120"/>
    </location>
</feature>
<gene>
    <name evidence="3" type="ORF">HY834_14290</name>
</gene>
<evidence type="ECO:0000259" key="2">
    <source>
        <dbReference type="Pfam" id="PF02517"/>
    </source>
</evidence>
<dbReference type="Proteomes" id="UP000782610">
    <property type="component" value="Unassembled WGS sequence"/>
</dbReference>
<feature type="domain" description="CAAX prenyl protease 2/Lysostaphin resistance protein A-like" evidence="2">
    <location>
        <begin position="132"/>
        <end position="235"/>
    </location>
</feature>
<name>A0A933NZN0_9HYPH</name>
<keyword evidence="1" id="KW-0472">Membrane</keyword>
<dbReference type="GO" id="GO:0004175">
    <property type="term" value="F:endopeptidase activity"/>
    <property type="evidence" value="ECO:0007669"/>
    <property type="project" value="UniProtKB-ARBA"/>
</dbReference>
<feature type="transmembrane region" description="Helical" evidence="1">
    <location>
        <begin position="54"/>
        <end position="77"/>
    </location>
</feature>
<organism evidence="3 4">
    <name type="scientific">Devosia nanyangense</name>
    <dbReference type="NCBI Taxonomy" id="1228055"/>
    <lineage>
        <taxon>Bacteria</taxon>
        <taxon>Pseudomonadati</taxon>
        <taxon>Pseudomonadota</taxon>
        <taxon>Alphaproteobacteria</taxon>
        <taxon>Hyphomicrobiales</taxon>
        <taxon>Devosiaceae</taxon>
        <taxon>Devosia</taxon>
    </lineage>
</organism>
<comment type="caution">
    <text evidence="3">The sequence shown here is derived from an EMBL/GenBank/DDBJ whole genome shotgun (WGS) entry which is preliminary data.</text>
</comment>
<dbReference type="Pfam" id="PF02517">
    <property type="entry name" value="Rce1-like"/>
    <property type="match status" value="1"/>
</dbReference>
<protein>
    <submittedName>
        <fullName evidence="3">CPBP family intramembrane metalloprotease</fullName>
    </submittedName>
</protein>